<dbReference type="SUPFAM" id="SSF53850">
    <property type="entry name" value="Periplasmic binding protein-like II"/>
    <property type="match status" value="1"/>
</dbReference>
<evidence type="ECO:0000256" key="1">
    <source>
        <dbReference type="ARBA" id="ARBA00009437"/>
    </source>
</evidence>
<dbReference type="PROSITE" id="PS50931">
    <property type="entry name" value="HTH_LYSR"/>
    <property type="match status" value="1"/>
</dbReference>
<dbReference type="Gene3D" id="3.40.190.290">
    <property type="match status" value="1"/>
</dbReference>
<dbReference type="GO" id="GO:0003677">
    <property type="term" value="F:DNA binding"/>
    <property type="evidence" value="ECO:0007669"/>
    <property type="project" value="UniProtKB-KW"/>
</dbReference>
<organism evidence="6 7">
    <name type="scientific">Leeia aquatica</name>
    <dbReference type="NCBI Taxonomy" id="2725557"/>
    <lineage>
        <taxon>Bacteria</taxon>
        <taxon>Pseudomonadati</taxon>
        <taxon>Pseudomonadota</taxon>
        <taxon>Betaproteobacteria</taxon>
        <taxon>Neisseriales</taxon>
        <taxon>Leeiaceae</taxon>
        <taxon>Leeia</taxon>
    </lineage>
</organism>
<dbReference type="Proteomes" id="UP000587991">
    <property type="component" value="Unassembled WGS sequence"/>
</dbReference>
<evidence type="ECO:0000256" key="4">
    <source>
        <dbReference type="ARBA" id="ARBA00023163"/>
    </source>
</evidence>
<evidence type="ECO:0000259" key="5">
    <source>
        <dbReference type="PROSITE" id="PS50931"/>
    </source>
</evidence>
<dbReference type="Pfam" id="PF00126">
    <property type="entry name" value="HTH_1"/>
    <property type="match status" value="1"/>
</dbReference>
<keyword evidence="2" id="KW-0805">Transcription regulation</keyword>
<evidence type="ECO:0000313" key="7">
    <source>
        <dbReference type="Proteomes" id="UP000587991"/>
    </source>
</evidence>
<dbReference type="Pfam" id="PF03466">
    <property type="entry name" value="LysR_substrate"/>
    <property type="match status" value="1"/>
</dbReference>
<dbReference type="FunFam" id="1.10.10.10:FF:000001">
    <property type="entry name" value="LysR family transcriptional regulator"/>
    <property type="match status" value="1"/>
</dbReference>
<dbReference type="GO" id="GO:0003700">
    <property type="term" value="F:DNA-binding transcription factor activity"/>
    <property type="evidence" value="ECO:0007669"/>
    <property type="project" value="InterPro"/>
</dbReference>
<sequence length="307" mass="33911">MTKSETELRRLLRPVYFDLPDLRLLLAVAECGSLSEAAARLPLALSAASARLRGLESRLGVQLLQRKAHGMALTEAGLLWVQHARRTLQAASEAQEAATRQRTPARQHLRVQANTTASHSQLPAQLGAFLQRHPELDLTLEEGSSRDVWRAVAAGQTDLGVIDGDYHPEGLLILPYRQYRLVVVTAAGHPLAQKLSCRFSEALQQPLVGLPEERALQGFIEKMARHVAVQPVYRARAPGFYALVQLVVAQLGIGFLPVDVALAYRESHPIAVVELEDGWATRQLQLCLPEQLLSDSLLMQLARWLTD</sequence>
<reference evidence="6 7" key="1">
    <citation type="submission" date="2020-04" db="EMBL/GenBank/DDBJ databases">
        <title>Draft genome of Leeia sp. IMCC25680.</title>
        <authorList>
            <person name="Song J."/>
            <person name="Cho J.-C."/>
        </authorList>
    </citation>
    <scope>NUCLEOTIDE SEQUENCE [LARGE SCALE GENOMIC DNA]</scope>
    <source>
        <strain evidence="6 7">IMCC25680</strain>
    </source>
</reference>
<dbReference type="EMBL" id="JABAIM010000001">
    <property type="protein sequence ID" value="NLR74546.1"/>
    <property type="molecule type" value="Genomic_DNA"/>
</dbReference>
<accession>A0A847SAI5</accession>
<dbReference type="InterPro" id="IPR036388">
    <property type="entry name" value="WH-like_DNA-bd_sf"/>
</dbReference>
<comment type="similarity">
    <text evidence="1">Belongs to the LysR transcriptional regulatory family.</text>
</comment>
<protein>
    <submittedName>
        <fullName evidence="6">LysR family transcriptional regulator</fullName>
    </submittedName>
</protein>
<name>A0A847SAI5_9NEIS</name>
<keyword evidence="7" id="KW-1185">Reference proteome</keyword>
<dbReference type="InterPro" id="IPR005119">
    <property type="entry name" value="LysR_subst-bd"/>
</dbReference>
<dbReference type="SUPFAM" id="SSF46785">
    <property type="entry name" value="Winged helix' DNA-binding domain"/>
    <property type="match status" value="1"/>
</dbReference>
<dbReference type="GO" id="GO:0005829">
    <property type="term" value="C:cytosol"/>
    <property type="evidence" value="ECO:0007669"/>
    <property type="project" value="TreeGrafter"/>
</dbReference>
<keyword evidence="4" id="KW-0804">Transcription</keyword>
<dbReference type="Gene3D" id="1.10.10.10">
    <property type="entry name" value="Winged helix-like DNA-binding domain superfamily/Winged helix DNA-binding domain"/>
    <property type="match status" value="1"/>
</dbReference>
<dbReference type="RefSeq" id="WP_168876158.1">
    <property type="nucleotide sequence ID" value="NZ_JABAIM010000001.1"/>
</dbReference>
<proteinExistence type="inferred from homology"/>
<dbReference type="PANTHER" id="PTHR30419:SF2">
    <property type="entry name" value="LYSR FAMILY TRANSCRIPTIONAL REGULATOR"/>
    <property type="match status" value="1"/>
</dbReference>
<evidence type="ECO:0000256" key="2">
    <source>
        <dbReference type="ARBA" id="ARBA00023015"/>
    </source>
</evidence>
<dbReference type="AlphaFoldDB" id="A0A847SAI5"/>
<evidence type="ECO:0000256" key="3">
    <source>
        <dbReference type="ARBA" id="ARBA00023125"/>
    </source>
</evidence>
<dbReference type="InterPro" id="IPR000847">
    <property type="entry name" value="LysR_HTH_N"/>
</dbReference>
<gene>
    <name evidence="6" type="ORF">HF682_05180</name>
</gene>
<dbReference type="InterPro" id="IPR036390">
    <property type="entry name" value="WH_DNA-bd_sf"/>
</dbReference>
<dbReference type="PANTHER" id="PTHR30419">
    <property type="entry name" value="HTH-TYPE TRANSCRIPTIONAL REGULATOR YBHD"/>
    <property type="match status" value="1"/>
</dbReference>
<evidence type="ECO:0000313" key="6">
    <source>
        <dbReference type="EMBL" id="NLR74546.1"/>
    </source>
</evidence>
<keyword evidence="3" id="KW-0238">DNA-binding</keyword>
<dbReference type="InterPro" id="IPR050950">
    <property type="entry name" value="HTH-type_LysR_regulators"/>
</dbReference>
<feature type="domain" description="HTH lysR-type" evidence="5">
    <location>
        <begin position="17"/>
        <end position="74"/>
    </location>
</feature>
<comment type="caution">
    <text evidence="6">The sequence shown here is derived from an EMBL/GenBank/DDBJ whole genome shotgun (WGS) entry which is preliminary data.</text>
</comment>